<dbReference type="AlphaFoldDB" id="A0A484L524"/>
<dbReference type="PANTHER" id="PTHR31071:SF16">
    <property type="entry name" value="MYB-LIKE PROTEIN Z ISOFORM X1"/>
    <property type="match status" value="1"/>
</dbReference>
<feature type="region of interest" description="Disordered" evidence="2">
    <location>
        <begin position="369"/>
        <end position="397"/>
    </location>
</feature>
<organism evidence="3 4">
    <name type="scientific">Cuscuta campestris</name>
    <dbReference type="NCBI Taxonomy" id="132261"/>
    <lineage>
        <taxon>Eukaryota</taxon>
        <taxon>Viridiplantae</taxon>
        <taxon>Streptophyta</taxon>
        <taxon>Embryophyta</taxon>
        <taxon>Tracheophyta</taxon>
        <taxon>Spermatophyta</taxon>
        <taxon>Magnoliopsida</taxon>
        <taxon>eudicotyledons</taxon>
        <taxon>Gunneridae</taxon>
        <taxon>Pentapetalae</taxon>
        <taxon>asterids</taxon>
        <taxon>lamiids</taxon>
        <taxon>Solanales</taxon>
        <taxon>Convolvulaceae</taxon>
        <taxon>Cuscuteae</taxon>
        <taxon>Cuscuta</taxon>
        <taxon>Cuscuta subgen. Grammica</taxon>
        <taxon>Cuscuta sect. Cleistogrammica</taxon>
    </lineage>
</organism>
<feature type="compositionally biased region" description="Basic and acidic residues" evidence="2">
    <location>
        <begin position="69"/>
        <end position="80"/>
    </location>
</feature>
<proteinExistence type="predicted"/>
<feature type="compositionally biased region" description="Basic and acidic residues" evidence="2">
    <location>
        <begin position="94"/>
        <end position="109"/>
    </location>
</feature>
<dbReference type="OrthoDB" id="691984at2759"/>
<feature type="compositionally biased region" description="Low complexity" evidence="2">
    <location>
        <begin position="45"/>
        <end position="60"/>
    </location>
</feature>
<keyword evidence="4" id="KW-1185">Reference proteome</keyword>
<feature type="compositionally biased region" description="Acidic residues" evidence="2">
    <location>
        <begin position="385"/>
        <end position="396"/>
    </location>
</feature>
<evidence type="ECO:0000313" key="3">
    <source>
        <dbReference type="EMBL" id="VFQ71433.1"/>
    </source>
</evidence>
<evidence type="ECO:0000256" key="1">
    <source>
        <dbReference type="SAM" id="Coils"/>
    </source>
</evidence>
<feature type="region of interest" description="Disordered" evidence="2">
    <location>
        <begin position="296"/>
        <end position="315"/>
    </location>
</feature>
<feature type="compositionally biased region" description="Basic residues" evidence="2">
    <location>
        <begin position="114"/>
        <end position="127"/>
    </location>
</feature>
<sequence length="456" mass="52143">MMGAKGSESEIMLMERMGSENGSGSSRKKDEDHNQKMGRRERSCWKSSKSCSSSKPSLLSDPFYSPISERMERSKVDQMGHSRRASTSSNHRLLQSDHHFMEVDEKQETPNRNPNHHHNHHHQTTRHALKDVCHSLTTSKQLLKVLSRVWSIEEQKSTCISLFATLRSELDRACLQVSRLIQDRTAAQSRAEIDLVLRRLEEEKAVWRMKEECRVQTALASLLSELKAERKLRKQAERLNKRLGRELCEANTSLAMSTKEVETQKRAMQVLERVCEELARGGGGTEDNYKAAKLMEEEEKEKKERDEERVGTKKMAESRSFEFEELKNELGSHLAREEDIGGGGEGGVIWQSYSPSLEKLKALEKHFRETLPGGYPPPALAAGREEEEEEEEDEEGELHCIELNMEEGGNNGGMGFESGSSEAWRNDYDEDEIERYNMIKDLRYHFVSSSKIIPPS</sequence>
<dbReference type="InterPro" id="IPR043424">
    <property type="entry name" value="BLT-like"/>
</dbReference>
<evidence type="ECO:0000256" key="2">
    <source>
        <dbReference type="SAM" id="MobiDB-lite"/>
    </source>
</evidence>
<reference evidence="3 4" key="1">
    <citation type="submission" date="2018-04" db="EMBL/GenBank/DDBJ databases">
        <authorList>
            <person name="Vogel A."/>
        </authorList>
    </citation>
    <scope>NUCLEOTIDE SEQUENCE [LARGE SCALE GENOMIC DNA]</scope>
</reference>
<feature type="coiled-coil region" evidence="1">
    <location>
        <begin position="219"/>
        <end position="246"/>
    </location>
</feature>
<protein>
    <submittedName>
        <fullName evidence="3">Uncharacterized protein</fullName>
    </submittedName>
</protein>
<keyword evidence="1" id="KW-0175">Coiled coil</keyword>
<accession>A0A484L524</accession>
<gene>
    <name evidence="3" type="ORF">CCAM_LOCUS13209</name>
</gene>
<dbReference type="PANTHER" id="PTHR31071">
    <property type="entry name" value="GB|AAF24581.1"/>
    <property type="match status" value="1"/>
</dbReference>
<feature type="compositionally biased region" description="Basic and acidic residues" evidence="2">
    <location>
        <begin position="27"/>
        <end position="44"/>
    </location>
</feature>
<feature type="region of interest" description="Disordered" evidence="2">
    <location>
        <begin position="1"/>
        <end position="127"/>
    </location>
</feature>
<evidence type="ECO:0000313" key="4">
    <source>
        <dbReference type="Proteomes" id="UP000595140"/>
    </source>
</evidence>
<dbReference type="EMBL" id="OOIL02001013">
    <property type="protein sequence ID" value="VFQ71433.1"/>
    <property type="molecule type" value="Genomic_DNA"/>
</dbReference>
<dbReference type="Proteomes" id="UP000595140">
    <property type="component" value="Unassembled WGS sequence"/>
</dbReference>
<name>A0A484L524_9ASTE</name>